<keyword evidence="1" id="KW-0863">Zinc-finger</keyword>
<sequence length="418" mass="48718">MASPSSSRRLRHASPFKLLEGRAATYNNEHLTREQWTWACNGIRKSSYNVNCKEGKYFSFNLVPSYHPEDTPMESRMVKVSIGPESSKYKYPSCTCPDHLYRKQACLHIFWVLDNVLDYTSLRPDGPEGSFSLRKDGHCFPSHTGPYNYLKSTGIAGIAHAKGWTFSGPDQWSIPAQVRDMIRHFDQSPNSQSSQHSDEYLSSSTSLSGAVYRLALSKPQFFADLRQEAPVEICTKSYLRNLDRDISYTFQRWINYTKTGKPHLDYMDHNTHPDNLRAPNVVWISNKLRQFVYEIEIALYQRGPVDFDNKRSAFKLLMMMFERVIAMDMNTPDFHYRPRGAEIIQETERERNLYTRLIRHHSEGYDNFAISAMRRIPEAGVDFLQTLYDHRQYIRETASREYAEEFDALCREIDEMSL</sequence>
<evidence type="ECO:0000259" key="2">
    <source>
        <dbReference type="PROSITE" id="PS50966"/>
    </source>
</evidence>
<dbReference type="AlphaFoldDB" id="W7HPV9"/>
<evidence type="ECO:0000313" key="3">
    <source>
        <dbReference type="EMBL" id="EWC46181.1"/>
    </source>
</evidence>
<keyword evidence="4" id="KW-1185">Reference proteome</keyword>
<accession>W7HPV9</accession>
<keyword evidence="1" id="KW-0479">Metal-binding</keyword>
<dbReference type="HOGENOM" id="CLU_662250_0_0_1"/>
<evidence type="ECO:0000256" key="1">
    <source>
        <dbReference type="PROSITE-ProRule" id="PRU00325"/>
    </source>
</evidence>
<dbReference type="Proteomes" id="UP000024837">
    <property type="component" value="Unassembled WGS sequence"/>
</dbReference>
<keyword evidence="1" id="KW-0862">Zinc</keyword>
<gene>
    <name evidence="3" type="ORF">DRE_04559</name>
</gene>
<evidence type="ECO:0000313" key="4">
    <source>
        <dbReference type="Proteomes" id="UP000024837"/>
    </source>
</evidence>
<protein>
    <recommendedName>
        <fullName evidence="2">SWIM-type domain-containing protein</fullName>
    </recommendedName>
</protein>
<name>W7HPV9_9PEZI</name>
<dbReference type="GO" id="GO:0008270">
    <property type="term" value="F:zinc ion binding"/>
    <property type="evidence" value="ECO:0007669"/>
    <property type="project" value="UniProtKB-KW"/>
</dbReference>
<organism evidence="3 4">
    <name type="scientific">Drechslerella stenobrocha 248</name>
    <dbReference type="NCBI Taxonomy" id="1043628"/>
    <lineage>
        <taxon>Eukaryota</taxon>
        <taxon>Fungi</taxon>
        <taxon>Dikarya</taxon>
        <taxon>Ascomycota</taxon>
        <taxon>Pezizomycotina</taxon>
        <taxon>Orbiliomycetes</taxon>
        <taxon>Orbiliales</taxon>
        <taxon>Orbiliaceae</taxon>
        <taxon>Drechslerella</taxon>
    </lineage>
</organism>
<feature type="domain" description="SWIM-type" evidence="2">
    <location>
        <begin position="78"/>
        <end position="117"/>
    </location>
</feature>
<dbReference type="PROSITE" id="PS50966">
    <property type="entry name" value="ZF_SWIM"/>
    <property type="match status" value="1"/>
</dbReference>
<dbReference type="OrthoDB" id="5387895at2759"/>
<dbReference type="InterPro" id="IPR007527">
    <property type="entry name" value="Znf_SWIM"/>
</dbReference>
<proteinExistence type="predicted"/>
<dbReference type="EMBL" id="KI966420">
    <property type="protein sequence ID" value="EWC46181.1"/>
    <property type="molecule type" value="Genomic_DNA"/>
</dbReference>
<reference evidence="3 4" key="1">
    <citation type="submission" date="2013-05" db="EMBL/GenBank/DDBJ databases">
        <title>Drechslerella stenobrocha genome reveals carnivorous origination and mechanical trapping mechanism of predatory fungi.</title>
        <authorList>
            <person name="Liu X."/>
            <person name="Zhang W."/>
            <person name="Liu K."/>
        </authorList>
    </citation>
    <scope>NUCLEOTIDE SEQUENCE [LARGE SCALE GENOMIC DNA]</scope>
    <source>
        <strain evidence="3 4">248</strain>
    </source>
</reference>